<dbReference type="InterPro" id="IPR004365">
    <property type="entry name" value="NA-bd_OB_tRNA"/>
</dbReference>
<dbReference type="SUPFAM" id="SSF55681">
    <property type="entry name" value="Class II aaRS and biotin synthetases"/>
    <property type="match status" value="1"/>
</dbReference>
<keyword evidence="4 13" id="KW-0963">Cytoplasm</keyword>
<keyword evidence="6 13" id="KW-0479">Metal-binding</keyword>
<dbReference type="PANTHER" id="PTHR42918:SF15">
    <property type="entry name" value="LYSINE--TRNA LIGASE, CHLOROPLASTIC_MITOCHONDRIAL"/>
    <property type="match status" value="1"/>
</dbReference>
<dbReference type="GO" id="GO:0000287">
    <property type="term" value="F:magnesium ion binding"/>
    <property type="evidence" value="ECO:0007669"/>
    <property type="project" value="UniProtKB-UniRule"/>
</dbReference>
<evidence type="ECO:0000256" key="14">
    <source>
        <dbReference type="RuleBase" id="RU000336"/>
    </source>
</evidence>
<evidence type="ECO:0000256" key="7">
    <source>
        <dbReference type="ARBA" id="ARBA00022741"/>
    </source>
</evidence>
<evidence type="ECO:0000313" key="18">
    <source>
        <dbReference type="Proteomes" id="UP000052015"/>
    </source>
</evidence>
<dbReference type="GO" id="GO:0005829">
    <property type="term" value="C:cytosol"/>
    <property type="evidence" value="ECO:0007669"/>
    <property type="project" value="TreeGrafter"/>
</dbReference>
<evidence type="ECO:0000259" key="16">
    <source>
        <dbReference type="PROSITE" id="PS50862"/>
    </source>
</evidence>
<dbReference type="PIRSF" id="PIRSF039101">
    <property type="entry name" value="LysRS2"/>
    <property type="match status" value="1"/>
</dbReference>
<evidence type="ECO:0000256" key="10">
    <source>
        <dbReference type="ARBA" id="ARBA00022917"/>
    </source>
</evidence>
<dbReference type="InterPro" id="IPR034762">
    <property type="entry name" value="Lys-tRNA-ligase_II_bac/euk"/>
</dbReference>
<dbReference type="GO" id="GO:0006430">
    <property type="term" value="P:lysyl-tRNA aminoacylation"/>
    <property type="evidence" value="ECO:0007669"/>
    <property type="project" value="UniProtKB-UniRule"/>
</dbReference>
<evidence type="ECO:0000256" key="2">
    <source>
        <dbReference type="ARBA" id="ARBA00008226"/>
    </source>
</evidence>
<dbReference type="Gene3D" id="3.30.930.10">
    <property type="entry name" value="Bira Bifunctional Protein, Domain 2"/>
    <property type="match status" value="1"/>
</dbReference>
<keyword evidence="7 13" id="KW-0547">Nucleotide-binding</keyword>
<keyword evidence="18" id="KW-1185">Reference proteome</keyword>
<feature type="domain" description="Aminoacyl-transfer RNA synthetases class-II family profile" evidence="16">
    <location>
        <begin position="186"/>
        <end position="506"/>
    </location>
</feature>
<evidence type="ECO:0000256" key="5">
    <source>
        <dbReference type="ARBA" id="ARBA00022598"/>
    </source>
</evidence>
<dbReference type="InterPro" id="IPR004364">
    <property type="entry name" value="Aa-tRNA-synt_II"/>
</dbReference>
<dbReference type="GO" id="GO:0140096">
    <property type="term" value="F:catalytic activity, acting on a protein"/>
    <property type="evidence" value="ECO:0007669"/>
    <property type="project" value="UniProtKB-ARBA"/>
</dbReference>
<dbReference type="NCBIfam" id="NF001756">
    <property type="entry name" value="PRK00484.1"/>
    <property type="match status" value="1"/>
</dbReference>
<dbReference type="STRING" id="908809.ABG79_01409"/>
<dbReference type="GO" id="GO:0005524">
    <property type="term" value="F:ATP binding"/>
    <property type="evidence" value="ECO:0007669"/>
    <property type="project" value="UniProtKB-UniRule"/>
</dbReference>
<keyword evidence="15" id="KW-0175">Coiled coil</keyword>
<evidence type="ECO:0000256" key="12">
    <source>
        <dbReference type="ARBA" id="ARBA00048573"/>
    </source>
</evidence>
<keyword evidence="8 13" id="KW-0067">ATP-binding</keyword>
<dbReference type="PANTHER" id="PTHR42918">
    <property type="entry name" value="LYSYL-TRNA SYNTHETASE"/>
    <property type="match status" value="1"/>
</dbReference>
<dbReference type="CDD" id="cd00775">
    <property type="entry name" value="LysRS_core"/>
    <property type="match status" value="1"/>
</dbReference>
<keyword evidence="11 13" id="KW-0030">Aminoacyl-tRNA synthetase</keyword>
<evidence type="ECO:0000256" key="3">
    <source>
        <dbReference type="ARBA" id="ARBA00011738"/>
    </source>
</evidence>
<comment type="subcellular location">
    <subcellularLocation>
        <location evidence="1 13">Cytoplasm</location>
    </subcellularLocation>
</comment>
<dbReference type="OrthoDB" id="9801152at2"/>
<gene>
    <name evidence="13 17" type="primary">lysS</name>
    <name evidence="17" type="ORF">ABG79_01409</name>
</gene>
<dbReference type="Pfam" id="PF01336">
    <property type="entry name" value="tRNA_anti-codon"/>
    <property type="match status" value="1"/>
</dbReference>
<dbReference type="InterPro" id="IPR006195">
    <property type="entry name" value="aa-tRNA-synth_II"/>
</dbReference>
<dbReference type="PROSITE" id="PS50862">
    <property type="entry name" value="AA_TRNA_LIGASE_II"/>
    <property type="match status" value="1"/>
</dbReference>
<reference evidence="17 18" key="1">
    <citation type="submission" date="2015-09" db="EMBL/GenBank/DDBJ databases">
        <title>Draft genome sequence of a Caloramator mitchellensis, a moderate thermophile from the Great Artesian Basin of Australia.</title>
        <authorList>
            <person name="Patel B.K."/>
        </authorList>
    </citation>
    <scope>NUCLEOTIDE SEQUENCE [LARGE SCALE GENOMIC DNA]</scope>
    <source>
        <strain evidence="17 18">VF08</strain>
    </source>
</reference>
<feature type="binding site" evidence="13">
    <location>
        <position position="425"/>
    </location>
    <ligand>
        <name>Mg(2+)</name>
        <dbReference type="ChEBI" id="CHEBI:18420"/>
        <label>1</label>
    </ligand>
</feature>
<dbReference type="NCBIfam" id="TIGR00499">
    <property type="entry name" value="lysS_bact"/>
    <property type="match status" value="1"/>
</dbReference>
<evidence type="ECO:0000256" key="4">
    <source>
        <dbReference type="ARBA" id="ARBA00022490"/>
    </source>
</evidence>
<dbReference type="FunFam" id="2.40.50.140:FF:000024">
    <property type="entry name" value="Lysine--tRNA ligase"/>
    <property type="match status" value="1"/>
</dbReference>
<dbReference type="Gene3D" id="2.40.50.140">
    <property type="entry name" value="Nucleic acid-binding proteins"/>
    <property type="match status" value="1"/>
</dbReference>
<dbReference type="PATRIC" id="fig|908809.3.peg.1417"/>
<dbReference type="RefSeq" id="WP_057978538.1">
    <property type="nucleotide sequence ID" value="NZ_LKHP01000007.1"/>
</dbReference>
<evidence type="ECO:0000256" key="6">
    <source>
        <dbReference type="ARBA" id="ARBA00022723"/>
    </source>
</evidence>
<comment type="subunit">
    <text evidence="3 13">Homodimer.</text>
</comment>
<evidence type="ECO:0000256" key="9">
    <source>
        <dbReference type="ARBA" id="ARBA00022842"/>
    </source>
</evidence>
<feature type="coiled-coil region" evidence="15">
    <location>
        <begin position="6"/>
        <end position="37"/>
    </location>
</feature>
<proteinExistence type="inferred from homology"/>
<dbReference type="CDD" id="cd04322">
    <property type="entry name" value="LysRS_N"/>
    <property type="match status" value="1"/>
</dbReference>
<protein>
    <recommendedName>
        <fullName evidence="13">Lysine--tRNA ligase</fullName>
        <ecNumber evidence="13">6.1.1.6</ecNumber>
    </recommendedName>
    <alternativeName>
        <fullName evidence="13">Lysyl-tRNA synthetase</fullName>
        <shortName evidence="13">LysRS</shortName>
    </alternativeName>
</protein>
<dbReference type="GO" id="GO:0004824">
    <property type="term" value="F:lysine-tRNA ligase activity"/>
    <property type="evidence" value="ECO:0007669"/>
    <property type="project" value="UniProtKB-UniRule"/>
</dbReference>
<dbReference type="GO" id="GO:0016740">
    <property type="term" value="F:transferase activity"/>
    <property type="evidence" value="ECO:0007669"/>
    <property type="project" value="UniProtKB-ARBA"/>
</dbReference>
<dbReference type="Proteomes" id="UP000052015">
    <property type="component" value="Unassembled WGS sequence"/>
</dbReference>
<dbReference type="AlphaFoldDB" id="A0A0R3JT12"/>
<dbReference type="FunFam" id="3.30.930.10:FF:000001">
    <property type="entry name" value="Lysine--tRNA ligase"/>
    <property type="match status" value="1"/>
</dbReference>
<feature type="binding site" evidence="13">
    <location>
        <position position="418"/>
    </location>
    <ligand>
        <name>Mg(2+)</name>
        <dbReference type="ChEBI" id="CHEBI:18420"/>
        <label>1</label>
    </ligand>
</feature>
<dbReference type="InterPro" id="IPR044136">
    <property type="entry name" value="Lys-tRNA-ligase_II_N"/>
</dbReference>
<dbReference type="SUPFAM" id="SSF50249">
    <property type="entry name" value="Nucleic acid-binding proteins"/>
    <property type="match status" value="1"/>
</dbReference>
<dbReference type="InterPro" id="IPR012340">
    <property type="entry name" value="NA-bd_OB-fold"/>
</dbReference>
<dbReference type="Pfam" id="PF00152">
    <property type="entry name" value="tRNA-synt_2"/>
    <property type="match status" value="1"/>
</dbReference>
<evidence type="ECO:0000256" key="1">
    <source>
        <dbReference type="ARBA" id="ARBA00004496"/>
    </source>
</evidence>
<dbReference type="HAMAP" id="MF_00252">
    <property type="entry name" value="Lys_tRNA_synth_class2"/>
    <property type="match status" value="1"/>
</dbReference>
<comment type="caution">
    <text evidence="17">The sequence shown here is derived from an EMBL/GenBank/DDBJ whole genome shotgun (WGS) entry which is preliminary data.</text>
</comment>
<feature type="binding site" evidence="13">
    <location>
        <position position="425"/>
    </location>
    <ligand>
        <name>Mg(2+)</name>
        <dbReference type="ChEBI" id="CHEBI:18420"/>
        <label>2</label>
    </ligand>
</feature>
<sequence>MANTNEELNQQELQQLEEEYNELMKQRLLKLEELREKGQDPFLITKYDRTHTSKQVKEDYDVLEGKDVKVAGRLMTKRIHGKAGFSDINDRYGKLQLYVKIDDVGEEKLKAFKSLDIGDIIGVEGTVFKTKTGEISIHVKDFTLLTKALRPLPEKWHGLKDPDLRYRQRYVDLIVNQDVRETFFKRTKIISAIRRFLDERDYIEVETPVLSPIASGAAARPFITHSNALDIDLYLRIATELYLKRLIVGGFERVYEMGKNFRNEGIDIRHNPEFNMIELYQAYADYHDMMELTENLIAYVCMEVLGTTKVNYQGTEIDFKPPWNRLTMKEAVKKYANVDFDSIKSDEEARELARKLNVLDELKKDLKDCSKGDILVAIFETHAEKHLIQPTFVLDYPVEVSPLTKKKPDDPMFTERFEAYVFGREVANAYSELNDPIDQKERFLQQLRERELGDDEAYMMDDDFINALEIGMPPTGGLGIGVDRIIMFLTDSYSIRDVILFPTMKPTK</sequence>
<evidence type="ECO:0000256" key="15">
    <source>
        <dbReference type="SAM" id="Coils"/>
    </source>
</evidence>
<dbReference type="InterPro" id="IPR045864">
    <property type="entry name" value="aa-tRNA-synth_II/BPL/LPL"/>
</dbReference>
<organism evidence="17 18">
    <name type="scientific">Caloramator mitchellensis</name>
    <dbReference type="NCBI Taxonomy" id="908809"/>
    <lineage>
        <taxon>Bacteria</taxon>
        <taxon>Bacillati</taxon>
        <taxon>Bacillota</taxon>
        <taxon>Clostridia</taxon>
        <taxon>Eubacteriales</taxon>
        <taxon>Clostridiaceae</taxon>
        <taxon>Caloramator</taxon>
    </lineage>
</organism>
<dbReference type="InterPro" id="IPR002313">
    <property type="entry name" value="Lys-tRNA-ligase_II"/>
</dbReference>
<evidence type="ECO:0000313" key="17">
    <source>
        <dbReference type="EMBL" id="KRQ86662.1"/>
    </source>
</evidence>
<comment type="cofactor">
    <cofactor evidence="13 14">
        <name>Mg(2+)</name>
        <dbReference type="ChEBI" id="CHEBI:18420"/>
    </cofactor>
    <text evidence="13 14">Binds 3 Mg(2+) ions per subunit.</text>
</comment>
<dbReference type="EMBL" id="LKHP01000007">
    <property type="protein sequence ID" value="KRQ86662.1"/>
    <property type="molecule type" value="Genomic_DNA"/>
</dbReference>
<evidence type="ECO:0000256" key="13">
    <source>
        <dbReference type="HAMAP-Rule" id="MF_00252"/>
    </source>
</evidence>
<comment type="similarity">
    <text evidence="2 13">Belongs to the class-II aminoacyl-tRNA synthetase family.</text>
</comment>
<name>A0A0R3JT12_CALMK</name>
<keyword evidence="10 13" id="KW-0648">Protein biosynthesis</keyword>
<dbReference type="EC" id="6.1.1.6" evidence="13"/>
<keyword evidence="9 13" id="KW-0460">Magnesium</keyword>
<dbReference type="InterPro" id="IPR018149">
    <property type="entry name" value="Lys-tRNA-synth_II_C"/>
</dbReference>
<evidence type="ECO:0000256" key="11">
    <source>
        <dbReference type="ARBA" id="ARBA00023146"/>
    </source>
</evidence>
<accession>A0A0R3JT12</accession>
<dbReference type="PRINTS" id="PR00982">
    <property type="entry name" value="TRNASYNTHLYS"/>
</dbReference>
<comment type="catalytic activity">
    <reaction evidence="12 13 14">
        <text>tRNA(Lys) + L-lysine + ATP = L-lysyl-tRNA(Lys) + AMP + diphosphate</text>
        <dbReference type="Rhea" id="RHEA:20792"/>
        <dbReference type="Rhea" id="RHEA-COMP:9696"/>
        <dbReference type="Rhea" id="RHEA-COMP:9697"/>
        <dbReference type="ChEBI" id="CHEBI:30616"/>
        <dbReference type="ChEBI" id="CHEBI:32551"/>
        <dbReference type="ChEBI" id="CHEBI:33019"/>
        <dbReference type="ChEBI" id="CHEBI:78442"/>
        <dbReference type="ChEBI" id="CHEBI:78529"/>
        <dbReference type="ChEBI" id="CHEBI:456215"/>
        <dbReference type="EC" id="6.1.1.6"/>
    </reaction>
</comment>
<evidence type="ECO:0000256" key="8">
    <source>
        <dbReference type="ARBA" id="ARBA00022840"/>
    </source>
</evidence>
<dbReference type="GO" id="GO:0000049">
    <property type="term" value="F:tRNA binding"/>
    <property type="evidence" value="ECO:0007669"/>
    <property type="project" value="TreeGrafter"/>
</dbReference>
<keyword evidence="5 13" id="KW-0436">Ligase</keyword>